<evidence type="ECO:0000256" key="2">
    <source>
        <dbReference type="SAM" id="Phobius"/>
    </source>
</evidence>
<dbReference type="InterPro" id="IPR039961">
    <property type="entry name" value="Nuo9.5"/>
</dbReference>
<feature type="transmembrane region" description="Helical" evidence="2">
    <location>
        <begin position="25"/>
        <end position="46"/>
    </location>
</feature>
<dbReference type="OrthoDB" id="2093409at2759"/>
<comment type="caution">
    <text evidence="3">The sequence shown here is derived from an EMBL/GenBank/DDBJ whole genome shotgun (WGS) entry which is preliminary data.</text>
</comment>
<gene>
    <name evidence="3" type="ORF">EJ04DRAFT_501646</name>
</gene>
<evidence type="ECO:0008006" key="5">
    <source>
        <dbReference type="Google" id="ProtNLM"/>
    </source>
</evidence>
<feature type="region of interest" description="Disordered" evidence="1">
    <location>
        <begin position="59"/>
        <end position="78"/>
    </location>
</feature>
<dbReference type="PANTHER" id="PTHR38488:SF1">
    <property type="entry name" value="OXIDOREDUCTASE 9.5 KDA SUBUNIT, PUTATIVE (AFU_ORTHOLOGUE AFUA_5G08980)-RELATED"/>
    <property type="match status" value="1"/>
</dbReference>
<sequence length="78" mass="8972">MSTANPQFFKQPLRYLHWASVNKPAYFYSIIVGLMGPVSLIVVPPARRYLGDERRPKIPMTYPIPKGPRPRPEGFDDE</sequence>
<reference evidence="3" key="1">
    <citation type="journal article" date="2020" name="Stud. Mycol.">
        <title>101 Dothideomycetes genomes: a test case for predicting lifestyles and emergence of pathogens.</title>
        <authorList>
            <person name="Haridas S."/>
            <person name="Albert R."/>
            <person name="Binder M."/>
            <person name="Bloem J."/>
            <person name="Labutti K."/>
            <person name="Salamov A."/>
            <person name="Andreopoulos B."/>
            <person name="Baker S."/>
            <person name="Barry K."/>
            <person name="Bills G."/>
            <person name="Bluhm B."/>
            <person name="Cannon C."/>
            <person name="Castanera R."/>
            <person name="Culley D."/>
            <person name="Daum C."/>
            <person name="Ezra D."/>
            <person name="Gonzalez J."/>
            <person name="Henrissat B."/>
            <person name="Kuo A."/>
            <person name="Liang C."/>
            <person name="Lipzen A."/>
            <person name="Lutzoni F."/>
            <person name="Magnuson J."/>
            <person name="Mondo S."/>
            <person name="Nolan M."/>
            <person name="Ohm R."/>
            <person name="Pangilinan J."/>
            <person name="Park H.-J."/>
            <person name="Ramirez L."/>
            <person name="Alfaro M."/>
            <person name="Sun H."/>
            <person name="Tritt A."/>
            <person name="Yoshinaga Y."/>
            <person name="Zwiers L.-H."/>
            <person name="Turgeon B."/>
            <person name="Goodwin S."/>
            <person name="Spatafora J."/>
            <person name="Crous P."/>
            <person name="Grigoriev I."/>
        </authorList>
    </citation>
    <scope>NUCLEOTIDE SEQUENCE</scope>
    <source>
        <strain evidence="3">CBS 125425</strain>
    </source>
</reference>
<keyword evidence="2" id="KW-1133">Transmembrane helix</keyword>
<dbReference type="EMBL" id="ML996234">
    <property type="protein sequence ID" value="KAF2729806.1"/>
    <property type="molecule type" value="Genomic_DNA"/>
</dbReference>
<name>A0A9P4QRX6_9PLEO</name>
<dbReference type="PANTHER" id="PTHR38488">
    <property type="entry name" value="OXIDOREDUCTASE 9.5 KDA SUBUNIT, PUTATIVE (AFU_ORTHOLOGUE AFUA_5G08980)-RELATED"/>
    <property type="match status" value="1"/>
</dbReference>
<dbReference type="CDD" id="cd22903">
    <property type="entry name" value="NI9M"/>
    <property type="match status" value="1"/>
</dbReference>
<proteinExistence type="predicted"/>
<dbReference type="Proteomes" id="UP000799444">
    <property type="component" value="Unassembled WGS sequence"/>
</dbReference>
<dbReference type="AlphaFoldDB" id="A0A9P4QRX6"/>
<keyword evidence="4" id="KW-1185">Reference proteome</keyword>
<evidence type="ECO:0000313" key="3">
    <source>
        <dbReference type="EMBL" id="KAF2729806.1"/>
    </source>
</evidence>
<protein>
    <recommendedName>
        <fullName evidence="5">NADH-ubiquinone oxidoreductase 9.5 kDa subunit</fullName>
    </recommendedName>
</protein>
<keyword evidence="2" id="KW-0812">Transmembrane</keyword>
<evidence type="ECO:0000313" key="4">
    <source>
        <dbReference type="Proteomes" id="UP000799444"/>
    </source>
</evidence>
<evidence type="ECO:0000256" key="1">
    <source>
        <dbReference type="SAM" id="MobiDB-lite"/>
    </source>
</evidence>
<organism evidence="3 4">
    <name type="scientific">Polyplosphaeria fusca</name>
    <dbReference type="NCBI Taxonomy" id="682080"/>
    <lineage>
        <taxon>Eukaryota</taxon>
        <taxon>Fungi</taxon>
        <taxon>Dikarya</taxon>
        <taxon>Ascomycota</taxon>
        <taxon>Pezizomycotina</taxon>
        <taxon>Dothideomycetes</taxon>
        <taxon>Pleosporomycetidae</taxon>
        <taxon>Pleosporales</taxon>
        <taxon>Tetraplosphaeriaceae</taxon>
        <taxon>Polyplosphaeria</taxon>
    </lineage>
</organism>
<keyword evidence="2" id="KW-0472">Membrane</keyword>
<accession>A0A9P4QRX6</accession>